<name>E6TV12_EVAC2</name>
<dbReference type="OrthoDB" id="6691119at2"/>
<dbReference type="RefSeq" id="WP_013486936.1">
    <property type="nucleotide sequence ID" value="NC_014829.1"/>
</dbReference>
<feature type="transmembrane region" description="Helical" evidence="1">
    <location>
        <begin position="148"/>
        <end position="168"/>
    </location>
</feature>
<accession>E6TV12</accession>
<dbReference type="HOGENOM" id="CLU_942173_0_0_9"/>
<organism evidence="2 3">
    <name type="scientific">Evansella cellulosilytica (strain ATCC 21833 / DSM 2522 / FERM P-1141 / JCM 9156 / N-4)</name>
    <name type="common">Bacillus cellulosilyticus</name>
    <dbReference type="NCBI Taxonomy" id="649639"/>
    <lineage>
        <taxon>Bacteria</taxon>
        <taxon>Bacillati</taxon>
        <taxon>Bacillota</taxon>
        <taxon>Bacilli</taxon>
        <taxon>Bacillales</taxon>
        <taxon>Bacillaceae</taxon>
        <taxon>Evansella</taxon>
    </lineage>
</organism>
<dbReference type="AlphaFoldDB" id="E6TV12"/>
<keyword evidence="1" id="KW-0472">Membrane</keyword>
<evidence type="ECO:0000313" key="2">
    <source>
        <dbReference type="EMBL" id="ADU28595.1"/>
    </source>
</evidence>
<feature type="transmembrane region" description="Helical" evidence="1">
    <location>
        <begin position="96"/>
        <end position="115"/>
    </location>
</feature>
<dbReference type="InterPro" id="IPR024399">
    <property type="entry name" value="DUF2628"/>
</dbReference>
<feature type="transmembrane region" description="Helical" evidence="1">
    <location>
        <begin position="43"/>
        <end position="60"/>
    </location>
</feature>
<feature type="transmembrane region" description="Helical" evidence="1">
    <location>
        <begin position="67"/>
        <end position="90"/>
    </location>
</feature>
<sequence>MKDKQLISYIHDDDNKQKLFDIIQSNAAFYCNKWKKHHVPTTFSGWNWAAFFFTPIWLSYRHMYGSVLVYYLLIFFIWSIHTIFPLFVFYGNIDPALAILWTCITTFAVHLYFGLKGNALYARKISSLLFDTSEEKAKVPLFQRTGRSYISAVIVPITFVILLLLPAIRVEAWMDTSTLPYGTYVYYEDHGPPLSVKEALDHELPIFEKYTSTVELLYYSPEPVGDRDVRVVLEFNLEGNWQTIRDRTYTFFRSDRVNLHLLDAEDPLLQTGQYRVTVFMEEEIVGTQSFLVELP</sequence>
<keyword evidence="3" id="KW-1185">Reference proteome</keyword>
<evidence type="ECO:0008006" key="4">
    <source>
        <dbReference type="Google" id="ProtNLM"/>
    </source>
</evidence>
<protein>
    <recommendedName>
        <fullName evidence="4">DUF2628 domain-containing protein</fullName>
    </recommendedName>
</protein>
<evidence type="ECO:0000256" key="1">
    <source>
        <dbReference type="SAM" id="Phobius"/>
    </source>
</evidence>
<dbReference type="Proteomes" id="UP000001401">
    <property type="component" value="Chromosome"/>
</dbReference>
<evidence type="ECO:0000313" key="3">
    <source>
        <dbReference type="Proteomes" id="UP000001401"/>
    </source>
</evidence>
<dbReference type="KEGG" id="bco:Bcell_0309"/>
<keyword evidence="1" id="KW-1133">Transmembrane helix</keyword>
<gene>
    <name evidence="2" type="ordered locus">Bcell_0309</name>
</gene>
<proteinExistence type="predicted"/>
<keyword evidence="1" id="KW-0812">Transmembrane</keyword>
<dbReference type="STRING" id="649639.Bcell_0309"/>
<reference evidence="2" key="1">
    <citation type="submission" date="2010-12" db="EMBL/GenBank/DDBJ databases">
        <title>Complete sequence of Bacillus cellulosilyticus DSM 2522.</title>
        <authorList>
            <consortium name="US DOE Joint Genome Institute"/>
            <person name="Lucas S."/>
            <person name="Copeland A."/>
            <person name="Lapidus A."/>
            <person name="Cheng J.-F."/>
            <person name="Bruce D."/>
            <person name="Goodwin L."/>
            <person name="Pitluck S."/>
            <person name="Chertkov O."/>
            <person name="Detter J.C."/>
            <person name="Han C."/>
            <person name="Tapia R."/>
            <person name="Land M."/>
            <person name="Hauser L."/>
            <person name="Jeffries C."/>
            <person name="Kyrpides N."/>
            <person name="Ivanova N."/>
            <person name="Mikhailova N."/>
            <person name="Brumm P."/>
            <person name="Mead D."/>
            <person name="Woyke T."/>
        </authorList>
    </citation>
    <scope>NUCLEOTIDE SEQUENCE [LARGE SCALE GENOMIC DNA]</scope>
    <source>
        <strain evidence="2">DSM 2522</strain>
    </source>
</reference>
<dbReference type="Pfam" id="PF10947">
    <property type="entry name" value="DUF2628"/>
    <property type="match status" value="1"/>
</dbReference>
<dbReference type="EMBL" id="CP002394">
    <property type="protein sequence ID" value="ADU28595.1"/>
    <property type="molecule type" value="Genomic_DNA"/>
</dbReference>